<dbReference type="GO" id="GO:0000149">
    <property type="term" value="F:SNARE binding"/>
    <property type="evidence" value="ECO:0007669"/>
    <property type="project" value="TreeGrafter"/>
</dbReference>
<dbReference type="PANTHER" id="PTHR15157">
    <property type="entry name" value="UV RADIATION RESISTANCE-ASSOCIATED GENE PROTEIN"/>
    <property type="match status" value="1"/>
</dbReference>
<reference evidence="2" key="1">
    <citation type="submission" date="2021-01" db="EMBL/GenBank/DDBJ databases">
        <authorList>
            <person name="Corre E."/>
            <person name="Pelletier E."/>
            <person name="Niang G."/>
            <person name="Scheremetjew M."/>
            <person name="Finn R."/>
            <person name="Kale V."/>
            <person name="Holt S."/>
            <person name="Cochrane G."/>
            <person name="Meng A."/>
            <person name="Brown T."/>
            <person name="Cohen L."/>
        </authorList>
    </citation>
    <scope>NUCLEOTIDE SEQUENCE</scope>
    <source>
        <strain evidence="2">CCMP2877</strain>
    </source>
</reference>
<dbReference type="EMBL" id="HBGJ01009985">
    <property type="protein sequence ID" value="CAD9247879.1"/>
    <property type="molecule type" value="Transcribed_RNA"/>
</dbReference>
<dbReference type="GO" id="GO:0005768">
    <property type="term" value="C:endosome"/>
    <property type="evidence" value="ECO:0007669"/>
    <property type="project" value="TreeGrafter"/>
</dbReference>
<evidence type="ECO:0000256" key="1">
    <source>
        <dbReference type="ARBA" id="ARBA00023054"/>
    </source>
</evidence>
<protein>
    <submittedName>
        <fullName evidence="2">Uncharacterized protein</fullName>
    </submittedName>
</protein>
<accession>A0A7S1XLF7</accession>
<dbReference type="AlphaFoldDB" id="A0A7S1XLF7"/>
<evidence type="ECO:0000313" key="2">
    <source>
        <dbReference type="EMBL" id="CAD9247879.1"/>
    </source>
</evidence>
<dbReference type="GO" id="GO:0000323">
    <property type="term" value="C:lytic vacuole"/>
    <property type="evidence" value="ECO:0007669"/>
    <property type="project" value="TreeGrafter"/>
</dbReference>
<gene>
    <name evidence="2" type="ORF">PPAR1163_LOCUS6237</name>
</gene>
<organism evidence="2">
    <name type="scientific">Phaeomonas parva</name>
    <dbReference type="NCBI Taxonomy" id="124430"/>
    <lineage>
        <taxon>Eukaryota</taxon>
        <taxon>Sar</taxon>
        <taxon>Stramenopiles</taxon>
        <taxon>Ochrophyta</taxon>
        <taxon>Pinguiophyceae</taxon>
        <taxon>Pinguiochrysidales</taxon>
        <taxon>Pinguiochrysidaceae</taxon>
        <taxon>Phaeomonas</taxon>
    </lineage>
</organism>
<keyword evidence="1" id="KW-0175">Coiled coil</keyword>
<sequence length="183" mass="20795">MDSVAAEAEGMDKLKGEAAAARDAYARTQFLLEARQTRLLAELQSIYPLQLLPNREWAIRGLELPREMLSKDDEHVSSALGYTAHLVLMLSKYLGVPLRYQILFYSSRSAIRDEVRDGANASNNTYYLFRRGVERERFESAVLMLQKNCDQLLAARGVPYAPELSMLANLQNLFVHEMDPRVV</sequence>
<dbReference type="GO" id="GO:0035493">
    <property type="term" value="P:SNARE complex assembly"/>
    <property type="evidence" value="ECO:0007669"/>
    <property type="project" value="TreeGrafter"/>
</dbReference>
<proteinExistence type="predicted"/>
<dbReference type="PANTHER" id="PTHR15157:SF5">
    <property type="entry name" value="UV RADIATION RESISTANCE-ASSOCIATED GENE PROTEIN"/>
    <property type="match status" value="1"/>
</dbReference>
<name>A0A7S1XLF7_9STRA</name>